<evidence type="ECO:0000259" key="3">
    <source>
        <dbReference type="SMART" id="SM00852"/>
    </source>
</evidence>
<dbReference type="NCBIfam" id="TIGR00177">
    <property type="entry name" value="molyb_syn"/>
    <property type="match status" value="1"/>
</dbReference>
<dbReference type="SUPFAM" id="SSF53218">
    <property type="entry name" value="Molybdenum cofactor biosynthesis proteins"/>
    <property type="match status" value="1"/>
</dbReference>
<dbReference type="InterPro" id="IPR050101">
    <property type="entry name" value="CinA"/>
</dbReference>
<dbReference type="PATRIC" id="fig|237368.3.peg.1267"/>
<dbReference type="Gene3D" id="3.30.70.2860">
    <property type="match status" value="1"/>
</dbReference>
<dbReference type="PANTHER" id="PTHR13939:SF0">
    <property type="entry name" value="NMN AMIDOHYDROLASE-LIKE PROTEIN YFAY"/>
    <property type="match status" value="1"/>
</dbReference>
<dbReference type="eggNOG" id="COG1058">
    <property type="taxonomic scope" value="Bacteria"/>
</dbReference>
<dbReference type="InterPro" id="IPR036425">
    <property type="entry name" value="MoaB/Mog-like_dom_sf"/>
</dbReference>
<dbReference type="SMART" id="SM00852">
    <property type="entry name" value="MoCF_biosynth"/>
    <property type="match status" value="1"/>
</dbReference>
<dbReference type="Pfam" id="PF00994">
    <property type="entry name" value="MoCF_biosynth"/>
    <property type="match status" value="1"/>
</dbReference>
<feature type="transmembrane region" description="Helical" evidence="2">
    <location>
        <begin position="472"/>
        <end position="494"/>
    </location>
</feature>
<keyword evidence="2" id="KW-0472">Membrane</keyword>
<comment type="caution">
    <text evidence="4">The sequence shown here is derived from an EMBL/GenBank/DDBJ whole genome shotgun (WGS) entry which is preliminary data.</text>
</comment>
<dbReference type="Proteomes" id="UP000030652">
    <property type="component" value="Unassembled WGS sequence"/>
</dbReference>
<dbReference type="NCBIfam" id="TIGR00199">
    <property type="entry name" value="PncC_domain"/>
    <property type="match status" value="1"/>
</dbReference>
<accession>A0A0B0EM56</accession>
<dbReference type="EMBL" id="JRYO01000074">
    <property type="protein sequence ID" value="KHE93091.1"/>
    <property type="molecule type" value="Genomic_DNA"/>
</dbReference>
<comment type="similarity">
    <text evidence="1">Belongs to the CinA family.</text>
</comment>
<evidence type="ECO:0000313" key="4">
    <source>
        <dbReference type="EMBL" id="KHE93091.1"/>
    </source>
</evidence>
<keyword evidence="2" id="KW-1133">Transmembrane helix</keyword>
<dbReference type="Gene3D" id="3.90.950.20">
    <property type="entry name" value="CinA-like"/>
    <property type="match status" value="1"/>
</dbReference>
<proteinExistence type="inferred from homology"/>
<evidence type="ECO:0000256" key="1">
    <source>
        <dbReference type="HAMAP-Rule" id="MF_00226"/>
    </source>
</evidence>
<dbReference type="Pfam" id="PF02464">
    <property type="entry name" value="CinA"/>
    <property type="match status" value="1"/>
</dbReference>
<dbReference type="AlphaFoldDB" id="A0A0B0EM56"/>
<dbReference type="CDD" id="cd00885">
    <property type="entry name" value="cinA"/>
    <property type="match status" value="1"/>
</dbReference>
<dbReference type="InterPro" id="IPR001453">
    <property type="entry name" value="MoaB/Mog_dom"/>
</dbReference>
<name>A0A0B0EM56_9BACT</name>
<dbReference type="PANTHER" id="PTHR13939">
    <property type="entry name" value="NICOTINAMIDE-NUCLEOTIDE AMIDOHYDROLASE PNCC"/>
    <property type="match status" value="1"/>
</dbReference>
<dbReference type="InterPro" id="IPR041424">
    <property type="entry name" value="CinA_KH"/>
</dbReference>
<keyword evidence="2" id="KW-0812">Transmembrane</keyword>
<dbReference type="eggNOG" id="COG1546">
    <property type="taxonomic scope" value="Bacteria"/>
</dbReference>
<evidence type="ECO:0000313" key="5">
    <source>
        <dbReference type="Proteomes" id="UP000030652"/>
    </source>
</evidence>
<evidence type="ECO:0000256" key="2">
    <source>
        <dbReference type="SAM" id="Phobius"/>
    </source>
</evidence>
<dbReference type="InterPro" id="IPR036653">
    <property type="entry name" value="CinA-like_C"/>
</dbReference>
<reference evidence="4 5" key="1">
    <citation type="submission" date="2014-10" db="EMBL/GenBank/DDBJ databases">
        <title>Draft genome of anammox bacterium scalindua brodae, obtained using differential coverage binning of sequence data from two enrichment reactors.</title>
        <authorList>
            <person name="Speth D.R."/>
            <person name="Russ L."/>
            <person name="Kartal B."/>
            <person name="Op den Camp H.J."/>
            <person name="Dutilh B.E."/>
            <person name="Jetten M.S."/>
        </authorList>
    </citation>
    <scope>NUCLEOTIDE SEQUENCE [LARGE SCALE GENOMIC DNA]</scope>
    <source>
        <strain evidence="4">RU1</strain>
    </source>
</reference>
<gene>
    <name evidence="4" type="ORF">SCABRO_01154</name>
</gene>
<dbReference type="SUPFAM" id="SSF142433">
    <property type="entry name" value="CinA-like"/>
    <property type="match status" value="1"/>
</dbReference>
<dbReference type="NCBIfam" id="NF001813">
    <property type="entry name" value="PRK00549.1"/>
    <property type="match status" value="1"/>
</dbReference>
<sequence>MKIELISVGSELVCGQVRDLNAPLVASKLTELGFNVVNHTIANDNSEELKFSLKSILERADLIIITGGLGPTKDDITRETVADFCNVTLVSDEESINHIENLTGNIHDQKYVNCLKQARVPEGSTVIHNRTGTAQGFLINASQANIICLPGVHTEMVQMLEDWVIPYILRESGESKKRYTRVINTFGMSESILDEKIQRIIKADKYLSYSTLVSNGVVSIRTTLCNTDKINADSILDKIEEEICRELGAFVFSRHEESLENIISKIFKENAITLAVAESCTGGLVSNLLTNVQGSSVFFLGGIVSYSNKVKENLLNVSGKLIREFGVISSEVAKAMAYGARERIQADIGLAVTGIAGPTGIEGGIDQKRPVGLVYVATAINDDLECKEYRFFGSRLEIKKTCRKCGAEYTKIIFIRKSSKTVQILTYAVTLRIKFSSLCSPSVKYCPSTFRTHSFSKTTHSYSLKRTLSDSYFHNFVLCCITVFLQLLWQVFILNMK</sequence>
<dbReference type="NCBIfam" id="TIGR00200">
    <property type="entry name" value="cinA_nterm"/>
    <property type="match status" value="1"/>
</dbReference>
<dbReference type="InterPro" id="IPR008135">
    <property type="entry name" value="Competence-induced_CinA"/>
</dbReference>
<protein>
    <recommendedName>
        <fullName evidence="1">CinA-like protein</fullName>
    </recommendedName>
</protein>
<dbReference type="InterPro" id="IPR008136">
    <property type="entry name" value="CinA_C"/>
</dbReference>
<organism evidence="4 5">
    <name type="scientific">Candidatus Scalindua brodae</name>
    <dbReference type="NCBI Taxonomy" id="237368"/>
    <lineage>
        <taxon>Bacteria</taxon>
        <taxon>Pseudomonadati</taxon>
        <taxon>Planctomycetota</taxon>
        <taxon>Candidatus Brocadiia</taxon>
        <taxon>Candidatus Brocadiales</taxon>
        <taxon>Candidatus Scalinduaceae</taxon>
        <taxon>Candidatus Scalindua</taxon>
    </lineage>
</organism>
<dbReference type="HAMAP" id="MF_00226_B">
    <property type="entry name" value="CinA_B"/>
    <property type="match status" value="1"/>
</dbReference>
<feature type="domain" description="MoaB/Mog" evidence="3">
    <location>
        <begin position="4"/>
        <end position="170"/>
    </location>
</feature>
<dbReference type="Gene3D" id="3.40.980.10">
    <property type="entry name" value="MoaB/Mog-like domain"/>
    <property type="match status" value="1"/>
</dbReference>
<dbReference type="Pfam" id="PF18146">
    <property type="entry name" value="CinA_KH"/>
    <property type="match status" value="1"/>
</dbReference>